<evidence type="ECO:0000313" key="2">
    <source>
        <dbReference type="EMBL" id="MED6155966.1"/>
    </source>
</evidence>
<feature type="region of interest" description="Disordered" evidence="1">
    <location>
        <begin position="127"/>
        <end position="179"/>
    </location>
</feature>
<accession>A0ABU6U764</accession>
<evidence type="ECO:0008006" key="4">
    <source>
        <dbReference type="Google" id="ProtNLM"/>
    </source>
</evidence>
<protein>
    <recommendedName>
        <fullName evidence="4">DUF1677 family protein</fullName>
    </recommendedName>
</protein>
<dbReference type="Proteomes" id="UP001341840">
    <property type="component" value="Unassembled WGS sequence"/>
</dbReference>
<dbReference type="Pfam" id="PF07911">
    <property type="entry name" value="DUF1677"/>
    <property type="match status" value="1"/>
</dbReference>
<name>A0ABU6U764_9FABA</name>
<gene>
    <name evidence="2" type="ORF">PIB30_010311</name>
</gene>
<proteinExistence type="predicted"/>
<comment type="caution">
    <text evidence="2">The sequence shown here is derived from an EMBL/GenBank/DDBJ whole genome shotgun (WGS) entry which is preliminary data.</text>
</comment>
<keyword evidence="3" id="KW-1185">Reference proteome</keyword>
<dbReference type="EMBL" id="JASCZI010120853">
    <property type="protein sequence ID" value="MED6155966.1"/>
    <property type="molecule type" value="Genomic_DNA"/>
</dbReference>
<dbReference type="PANTHER" id="PTHR33108">
    <property type="entry name" value="OS01G0745000 PROTEIN"/>
    <property type="match status" value="1"/>
</dbReference>
<reference evidence="2 3" key="1">
    <citation type="journal article" date="2023" name="Plants (Basel)">
        <title>Bridging the Gap: Combining Genomics and Transcriptomics Approaches to Understand Stylosanthes scabra, an Orphan Legume from the Brazilian Caatinga.</title>
        <authorList>
            <person name="Ferreira-Neto J.R.C."/>
            <person name="da Silva M.D."/>
            <person name="Binneck E."/>
            <person name="de Melo N.F."/>
            <person name="da Silva R.H."/>
            <person name="de Melo A.L.T.M."/>
            <person name="Pandolfi V."/>
            <person name="Bustamante F.O."/>
            <person name="Brasileiro-Vidal A.C."/>
            <person name="Benko-Iseppon A.M."/>
        </authorList>
    </citation>
    <scope>NUCLEOTIDE SEQUENCE [LARGE SCALE GENOMIC DNA]</scope>
    <source>
        <tissue evidence="2">Leaves</tissue>
    </source>
</reference>
<organism evidence="2 3">
    <name type="scientific">Stylosanthes scabra</name>
    <dbReference type="NCBI Taxonomy" id="79078"/>
    <lineage>
        <taxon>Eukaryota</taxon>
        <taxon>Viridiplantae</taxon>
        <taxon>Streptophyta</taxon>
        <taxon>Embryophyta</taxon>
        <taxon>Tracheophyta</taxon>
        <taxon>Spermatophyta</taxon>
        <taxon>Magnoliopsida</taxon>
        <taxon>eudicotyledons</taxon>
        <taxon>Gunneridae</taxon>
        <taxon>Pentapetalae</taxon>
        <taxon>rosids</taxon>
        <taxon>fabids</taxon>
        <taxon>Fabales</taxon>
        <taxon>Fabaceae</taxon>
        <taxon>Papilionoideae</taxon>
        <taxon>50 kb inversion clade</taxon>
        <taxon>dalbergioids sensu lato</taxon>
        <taxon>Dalbergieae</taxon>
        <taxon>Pterocarpus clade</taxon>
        <taxon>Stylosanthes</taxon>
    </lineage>
</organism>
<feature type="compositionally biased region" description="Polar residues" evidence="1">
    <location>
        <begin position="152"/>
        <end position="173"/>
    </location>
</feature>
<sequence length="215" mass="23808">MASSNSNNSNNKILREVKSMSAAETATATAAAMAEAVSSVKCYCCGLTEECTPRYIDRVRERYDGRWICGLCAEAVKEETSKSRRDISTDEALKRHVSFFQEFRSSSSSSSPQDLILAMKQLLLRSLDSSSSSSSPPPPRSSGGGRRLGRSQSCFSSVNSGRSSQPQPHSQNRIVHGRDIREEAIRIQKNEFSRKNLISLHRPTKTTSWKVLEPC</sequence>
<evidence type="ECO:0000256" key="1">
    <source>
        <dbReference type="SAM" id="MobiDB-lite"/>
    </source>
</evidence>
<dbReference type="PANTHER" id="PTHR33108:SF85">
    <property type="entry name" value="DUF1677 FAMILY PROTEIN"/>
    <property type="match status" value="1"/>
</dbReference>
<dbReference type="InterPro" id="IPR012876">
    <property type="entry name" value="DUF1677_pln"/>
</dbReference>
<evidence type="ECO:0000313" key="3">
    <source>
        <dbReference type="Proteomes" id="UP001341840"/>
    </source>
</evidence>